<dbReference type="Proteomes" id="UP001396334">
    <property type="component" value="Unassembled WGS sequence"/>
</dbReference>
<dbReference type="EMBL" id="JBBPBN010000015">
    <property type="protein sequence ID" value="KAK9023070.1"/>
    <property type="molecule type" value="Genomic_DNA"/>
</dbReference>
<evidence type="ECO:0000313" key="3">
    <source>
        <dbReference type="Proteomes" id="UP001396334"/>
    </source>
</evidence>
<gene>
    <name evidence="2" type="ORF">V6N11_003301</name>
</gene>
<sequence>MEASLLNVSRFFLRNHDVSGDSISSSKVVVLEGPGLSPELPHQVNPLSPDLFPLHPCCLSLPIDRLLSPLFSLFLPLGLPLVLFQLMLLLKSEFITVSYPPMMVIDREGMLLSWCFQV</sequence>
<proteinExistence type="predicted"/>
<keyword evidence="3" id="KW-1185">Reference proteome</keyword>
<feature type="transmembrane region" description="Helical" evidence="1">
    <location>
        <begin position="70"/>
        <end position="90"/>
    </location>
</feature>
<comment type="caution">
    <text evidence="2">The sequence shown here is derived from an EMBL/GenBank/DDBJ whole genome shotgun (WGS) entry which is preliminary data.</text>
</comment>
<evidence type="ECO:0000256" key="1">
    <source>
        <dbReference type="SAM" id="Phobius"/>
    </source>
</evidence>
<keyword evidence="1" id="KW-1133">Transmembrane helix</keyword>
<keyword evidence="1" id="KW-0472">Membrane</keyword>
<keyword evidence="1" id="KW-0812">Transmembrane</keyword>
<organism evidence="2 3">
    <name type="scientific">Hibiscus sabdariffa</name>
    <name type="common">roselle</name>
    <dbReference type="NCBI Taxonomy" id="183260"/>
    <lineage>
        <taxon>Eukaryota</taxon>
        <taxon>Viridiplantae</taxon>
        <taxon>Streptophyta</taxon>
        <taxon>Embryophyta</taxon>
        <taxon>Tracheophyta</taxon>
        <taxon>Spermatophyta</taxon>
        <taxon>Magnoliopsida</taxon>
        <taxon>eudicotyledons</taxon>
        <taxon>Gunneridae</taxon>
        <taxon>Pentapetalae</taxon>
        <taxon>rosids</taxon>
        <taxon>malvids</taxon>
        <taxon>Malvales</taxon>
        <taxon>Malvaceae</taxon>
        <taxon>Malvoideae</taxon>
        <taxon>Hibiscus</taxon>
    </lineage>
</organism>
<name>A0ABR2SCW4_9ROSI</name>
<accession>A0ABR2SCW4</accession>
<evidence type="ECO:0000313" key="2">
    <source>
        <dbReference type="EMBL" id="KAK9023070.1"/>
    </source>
</evidence>
<reference evidence="2 3" key="1">
    <citation type="journal article" date="2024" name="G3 (Bethesda)">
        <title>Genome assembly of Hibiscus sabdariffa L. provides insights into metabolisms of medicinal natural products.</title>
        <authorList>
            <person name="Kim T."/>
        </authorList>
    </citation>
    <scope>NUCLEOTIDE SEQUENCE [LARGE SCALE GENOMIC DNA]</scope>
    <source>
        <strain evidence="2">TK-2024</strain>
        <tissue evidence="2">Old leaves</tissue>
    </source>
</reference>
<protein>
    <submittedName>
        <fullName evidence="2">Uncharacterized protein</fullName>
    </submittedName>
</protein>